<evidence type="ECO:0000256" key="2">
    <source>
        <dbReference type="ARBA" id="ARBA00022723"/>
    </source>
</evidence>
<evidence type="ECO:0000256" key="1">
    <source>
        <dbReference type="ARBA" id="ARBA00009275"/>
    </source>
</evidence>
<keyword evidence="2 4" id="KW-0479">Metal-binding</keyword>
<feature type="binding site" evidence="4">
    <location>
        <position position="206"/>
    </location>
    <ligand>
        <name>a divalent metal cation</name>
        <dbReference type="ChEBI" id="CHEBI:60240"/>
        <label>1</label>
    </ligand>
</feature>
<feature type="binding site" evidence="4">
    <location>
        <position position="156"/>
    </location>
    <ligand>
        <name>a divalent metal cation</name>
        <dbReference type="ChEBI" id="CHEBI:60240"/>
        <label>2</label>
    </ligand>
</feature>
<dbReference type="EMBL" id="QQBG01000008">
    <property type="protein sequence ID" value="RDB31744.1"/>
    <property type="molecule type" value="Genomic_DNA"/>
</dbReference>
<dbReference type="SUPFAM" id="SSF51556">
    <property type="entry name" value="Metallo-dependent hydrolases"/>
    <property type="match status" value="1"/>
</dbReference>
<dbReference type="PANTHER" id="PTHR46124">
    <property type="entry name" value="D-AMINOACYL-TRNA DEACYLASE"/>
    <property type="match status" value="1"/>
</dbReference>
<dbReference type="InterPro" id="IPR001130">
    <property type="entry name" value="TatD-like"/>
</dbReference>
<proteinExistence type="inferred from homology"/>
<accession>A0A369KJ07</accession>
<keyword evidence="6" id="KW-1185">Reference proteome</keyword>
<evidence type="ECO:0000313" key="6">
    <source>
        <dbReference type="Proteomes" id="UP000253816"/>
    </source>
</evidence>
<feature type="binding site" evidence="4">
    <location>
        <position position="128"/>
    </location>
    <ligand>
        <name>a divalent metal cation</name>
        <dbReference type="ChEBI" id="CHEBI:60240"/>
        <label>2</label>
    </ligand>
</feature>
<keyword evidence="3" id="KW-0378">Hydrolase</keyword>
<dbReference type="RefSeq" id="WP_114544105.1">
    <property type="nucleotide sequence ID" value="NZ_QQBG01000008.1"/>
</dbReference>
<dbReference type="PANTHER" id="PTHR46124:SF2">
    <property type="entry name" value="D-AMINOACYL-TRNA DEACYLASE"/>
    <property type="match status" value="1"/>
</dbReference>
<dbReference type="PIRSF" id="PIRSF005902">
    <property type="entry name" value="DNase_TatD"/>
    <property type="match status" value="1"/>
</dbReference>
<dbReference type="Proteomes" id="UP000253816">
    <property type="component" value="Unassembled WGS sequence"/>
</dbReference>
<dbReference type="OrthoDB" id="9810005at2"/>
<dbReference type="AlphaFoldDB" id="A0A369KJ07"/>
<dbReference type="InterPro" id="IPR032466">
    <property type="entry name" value="Metal_Hydrolase"/>
</dbReference>
<feature type="binding site" evidence="4">
    <location>
        <position position="7"/>
    </location>
    <ligand>
        <name>a divalent metal cation</name>
        <dbReference type="ChEBI" id="CHEBI:60240"/>
        <label>1</label>
    </ligand>
</feature>
<feature type="binding site" evidence="4">
    <location>
        <position position="9"/>
    </location>
    <ligand>
        <name>a divalent metal cation</name>
        <dbReference type="ChEBI" id="CHEBI:60240"/>
        <label>1</label>
    </ligand>
</feature>
<reference evidence="5 6" key="1">
    <citation type="submission" date="2018-07" db="EMBL/GenBank/DDBJ databases">
        <title>Comparative genomics of the Candidatus Parilichlamydiaceae reveals evidence of convergent evolution and genome reduction in the phylum Chlamydiae.</title>
        <authorList>
            <person name="Taylor-Brown A."/>
            <person name="Polkinghorne A."/>
        </authorList>
    </citation>
    <scope>NUCLEOTIDE SEQUENCE [LARGE SCALE GENOMIC DNA]</scope>
    <source>
        <strain evidence="5 6">Hat2</strain>
    </source>
</reference>
<dbReference type="GO" id="GO:0046872">
    <property type="term" value="F:metal ion binding"/>
    <property type="evidence" value="ECO:0007669"/>
    <property type="project" value="UniProtKB-KW"/>
</dbReference>
<protein>
    <submittedName>
        <fullName evidence="5">Putative deoxyribonuclease YcfH</fullName>
    </submittedName>
</protein>
<comment type="caution">
    <text evidence="5">The sequence shown here is derived from an EMBL/GenBank/DDBJ whole genome shotgun (WGS) entry which is preliminary data.</text>
</comment>
<dbReference type="Gene3D" id="3.20.20.140">
    <property type="entry name" value="Metal-dependent hydrolases"/>
    <property type="match status" value="1"/>
</dbReference>
<dbReference type="Pfam" id="PF01026">
    <property type="entry name" value="TatD_DNase"/>
    <property type="match status" value="1"/>
</dbReference>
<dbReference type="GO" id="GO:0016788">
    <property type="term" value="F:hydrolase activity, acting on ester bonds"/>
    <property type="evidence" value="ECO:0007669"/>
    <property type="project" value="InterPro"/>
</dbReference>
<evidence type="ECO:0000256" key="4">
    <source>
        <dbReference type="PIRSR" id="PIRSR005902-1"/>
    </source>
</evidence>
<evidence type="ECO:0000256" key="3">
    <source>
        <dbReference type="ARBA" id="ARBA00022801"/>
    </source>
</evidence>
<gene>
    <name evidence="5" type="ORF">HAT2_00124</name>
</gene>
<organism evidence="5 6">
    <name type="scientific">Candidatus Similichlamydia laticola</name>
    <dbReference type="NCBI Taxonomy" id="2170265"/>
    <lineage>
        <taxon>Bacteria</taxon>
        <taxon>Pseudomonadati</taxon>
        <taxon>Chlamydiota</taxon>
        <taxon>Chlamydiia</taxon>
        <taxon>Parachlamydiales</taxon>
        <taxon>Candidatus Parilichlamydiaceae</taxon>
        <taxon>Candidatus Similichlamydia</taxon>
    </lineage>
</organism>
<evidence type="ECO:0000313" key="5">
    <source>
        <dbReference type="EMBL" id="RDB31744.1"/>
    </source>
</evidence>
<dbReference type="GO" id="GO:0005829">
    <property type="term" value="C:cytosol"/>
    <property type="evidence" value="ECO:0007669"/>
    <property type="project" value="TreeGrafter"/>
</dbReference>
<dbReference type="CDD" id="cd01310">
    <property type="entry name" value="TatD_DNAse"/>
    <property type="match status" value="1"/>
</dbReference>
<sequence length="261" mass="29791">MFFVDTHVHWTHDKLWPAHAWIEKAQQAQVAYMMTICLSSKDLNRAMELQQSYSSVGIVAALHPADVYGQDDLFWEEVQQYAKTAKLKAVGETGLDLFHQDVPLEEQRRRFILHLELALLCQLPVVVHAREALPLVLEILDQHYLSDRQARRGVIHCFGGGIEEYKEITKRGWCVGIGGCVTFKRSNALRECVRILDPSSYVLETDAPYLSPEPDRRRVNQSGYLPEIAKFVALLRDETVEKVAEDTTKNAIALFDLKEIT</sequence>
<comment type="similarity">
    <text evidence="1">Belongs to the metallo-dependent hydrolases superfamily. TatD-type hydrolase family.</text>
</comment>
<feature type="binding site" evidence="4">
    <location>
        <position position="92"/>
    </location>
    <ligand>
        <name>a divalent metal cation</name>
        <dbReference type="ChEBI" id="CHEBI:60240"/>
        <label>1</label>
    </ligand>
</feature>
<name>A0A369KJ07_9BACT</name>
<dbReference type="FunFam" id="3.20.20.140:FF:000005">
    <property type="entry name" value="TatD family hydrolase"/>
    <property type="match status" value="1"/>
</dbReference>